<organism evidence="1 2">
    <name type="scientific">Austropuccinia psidii MF-1</name>
    <dbReference type="NCBI Taxonomy" id="1389203"/>
    <lineage>
        <taxon>Eukaryota</taxon>
        <taxon>Fungi</taxon>
        <taxon>Dikarya</taxon>
        <taxon>Basidiomycota</taxon>
        <taxon>Pucciniomycotina</taxon>
        <taxon>Pucciniomycetes</taxon>
        <taxon>Pucciniales</taxon>
        <taxon>Sphaerophragmiaceae</taxon>
        <taxon>Austropuccinia</taxon>
    </lineage>
</organism>
<evidence type="ECO:0000313" key="1">
    <source>
        <dbReference type="EMBL" id="MBW0565525.1"/>
    </source>
</evidence>
<dbReference type="AlphaFoldDB" id="A0A9Q3JQ35"/>
<dbReference type="Proteomes" id="UP000765509">
    <property type="component" value="Unassembled WGS sequence"/>
</dbReference>
<protein>
    <submittedName>
        <fullName evidence="1">Uncharacterized protein</fullName>
    </submittedName>
</protein>
<sequence length="203" mass="23055">MPIKGIKSISAGQDINPLGISEAEIIFPHPAGIIKLKVEFYDVKNCNSQQFVIVNDHLNIHGIDINNLKDRYFTIGKNVGQRFSFYLERKEINLIRQVKNANKEKFVTNQLIEAQISPELTSESKVGDLILLSTLKFHNIKGPKKVKDFFSEPFIIKALHGTNAVHVELTGQLEKKHPIFPFSLVKNYTSSDKELVPLRNETM</sequence>
<evidence type="ECO:0000313" key="2">
    <source>
        <dbReference type="Proteomes" id="UP000765509"/>
    </source>
</evidence>
<accession>A0A9Q3JQ35</accession>
<name>A0A9Q3JQ35_9BASI</name>
<gene>
    <name evidence="1" type="ORF">O181_105240</name>
</gene>
<dbReference type="EMBL" id="AVOT02077594">
    <property type="protein sequence ID" value="MBW0565525.1"/>
    <property type="molecule type" value="Genomic_DNA"/>
</dbReference>
<reference evidence="1" key="1">
    <citation type="submission" date="2021-03" db="EMBL/GenBank/DDBJ databases">
        <title>Draft genome sequence of rust myrtle Austropuccinia psidii MF-1, a brazilian biotype.</title>
        <authorList>
            <person name="Quecine M.C."/>
            <person name="Pachon D.M.R."/>
            <person name="Bonatelli M.L."/>
            <person name="Correr F.H."/>
            <person name="Franceschini L.M."/>
            <person name="Leite T.F."/>
            <person name="Margarido G.R.A."/>
            <person name="Almeida C.A."/>
            <person name="Ferrarezi J.A."/>
            <person name="Labate C.A."/>
        </authorList>
    </citation>
    <scope>NUCLEOTIDE SEQUENCE</scope>
    <source>
        <strain evidence="1">MF-1</strain>
    </source>
</reference>
<comment type="caution">
    <text evidence="1">The sequence shown here is derived from an EMBL/GenBank/DDBJ whole genome shotgun (WGS) entry which is preliminary data.</text>
</comment>
<proteinExistence type="predicted"/>
<keyword evidence="2" id="KW-1185">Reference proteome</keyword>